<protein>
    <submittedName>
        <fullName evidence="1">Uncharacterized protein</fullName>
    </submittedName>
</protein>
<evidence type="ECO:0000313" key="1">
    <source>
        <dbReference type="EMBL" id="KAI0061605.1"/>
    </source>
</evidence>
<name>A0ACB8T0B8_9AGAM</name>
<sequence>MILFIRTIIASLYCFVTSHCTFHSNCYTLHHVQLPYALHLHALFRTQFTDYRRTFLRKHGSTSHISTHVCIPTLLVFARRKRNKTVATHGGDGYEWPDNQMSSSLRMCASSLAVDIRGTMGARPLDWRGEDKRLRWRQDPGWAED</sequence>
<dbReference type="EMBL" id="MU277211">
    <property type="protein sequence ID" value="KAI0061605.1"/>
    <property type="molecule type" value="Genomic_DNA"/>
</dbReference>
<reference evidence="1" key="1">
    <citation type="submission" date="2021-03" db="EMBL/GenBank/DDBJ databases">
        <authorList>
            <consortium name="DOE Joint Genome Institute"/>
            <person name="Ahrendt S."/>
            <person name="Looney B.P."/>
            <person name="Miyauchi S."/>
            <person name="Morin E."/>
            <person name="Drula E."/>
            <person name="Courty P.E."/>
            <person name="Chicoki N."/>
            <person name="Fauchery L."/>
            <person name="Kohler A."/>
            <person name="Kuo A."/>
            <person name="Labutti K."/>
            <person name="Pangilinan J."/>
            <person name="Lipzen A."/>
            <person name="Riley R."/>
            <person name="Andreopoulos W."/>
            <person name="He G."/>
            <person name="Johnson J."/>
            <person name="Barry K.W."/>
            <person name="Grigoriev I.V."/>
            <person name="Nagy L."/>
            <person name="Hibbett D."/>
            <person name="Henrissat B."/>
            <person name="Matheny P.B."/>
            <person name="Labbe J."/>
            <person name="Martin F."/>
        </authorList>
    </citation>
    <scope>NUCLEOTIDE SEQUENCE</scope>
    <source>
        <strain evidence="1">HHB10654</strain>
    </source>
</reference>
<accession>A0ACB8T0B8</accession>
<organism evidence="1 2">
    <name type="scientific">Artomyces pyxidatus</name>
    <dbReference type="NCBI Taxonomy" id="48021"/>
    <lineage>
        <taxon>Eukaryota</taxon>
        <taxon>Fungi</taxon>
        <taxon>Dikarya</taxon>
        <taxon>Basidiomycota</taxon>
        <taxon>Agaricomycotina</taxon>
        <taxon>Agaricomycetes</taxon>
        <taxon>Russulales</taxon>
        <taxon>Auriscalpiaceae</taxon>
        <taxon>Artomyces</taxon>
    </lineage>
</organism>
<gene>
    <name evidence="1" type="ORF">BV25DRAFT_726354</name>
</gene>
<keyword evidence="2" id="KW-1185">Reference proteome</keyword>
<reference evidence="1" key="2">
    <citation type="journal article" date="2022" name="New Phytol.">
        <title>Evolutionary transition to the ectomycorrhizal habit in the genomes of a hyperdiverse lineage of mushroom-forming fungi.</title>
        <authorList>
            <person name="Looney B."/>
            <person name="Miyauchi S."/>
            <person name="Morin E."/>
            <person name="Drula E."/>
            <person name="Courty P.E."/>
            <person name="Kohler A."/>
            <person name="Kuo A."/>
            <person name="LaButti K."/>
            <person name="Pangilinan J."/>
            <person name="Lipzen A."/>
            <person name="Riley R."/>
            <person name="Andreopoulos W."/>
            <person name="He G."/>
            <person name="Johnson J."/>
            <person name="Nolan M."/>
            <person name="Tritt A."/>
            <person name="Barry K.W."/>
            <person name="Grigoriev I.V."/>
            <person name="Nagy L.G."/>
            <person name="Hibbett D."/>
            <person name="Henrissat B."/>
            <person name="Matheny P.B."/>
            <person name="Labbe J."/>
            <person name="Martin F.M."/>
        </authorList>
    </citation>
    <scope>NUCLEOTIDE SEQUENCE</scope>
    <source>
        <strain evidence="1">HHB10654</strain>
    </source>
</reference>
<evidence type="ECO:0000313" key="2">
    <source>
        <dbReference type="Proteomes" id="UP000814140"/>
    </source>
</evidence>
<dbReference type="Proteomes" id="UP000814140">
    <property type="component" value="Unassembled WGS sequence"/>
</dbReference>
<proteinExistence type="predicted"/>
<comment type="caution">
    <text evidence="1">The sequence shown here is derived from an EMBL/GenBank/DDBJ whole genome shotgun (WGS) entry which is preliminary data.</text>
</comment>